<evidence type="ECO:0000313" key="2">
    <source>
        <dbReference type="Proteomes" id="UP000784128"/>
    </source>
</evidence>
<accession>A0ABS5U6H6</accession>
<keyword evidence="2" id="KW-1185">Reference proteome</keyword>
<comment type="caution">
    <text evidence="1">The sequence shown here is derived from an EMBL/GenBank/DDBJ whole genome shotgun (WGS) entry which is preliminary data.</text>
</comment>
<reference evidence="1 2" key="1">
    <citation type="submission" date="2021-05" db="EMBL/GenBank/DDBJ databases">
        <title>The draft genome of Geobacter chapellei DSM 13688.</title>
        <authorList>
            <person name="Xu Z."/>
            <person name="Masuda Y."/>
            <person name="Itoh H."/>
            <person name="Senoo K."/>
        </authorList>
    </citation>
    <scope>NUCLEOTIDE SEQUENCE [LARGE SCALE GENOMIC DNA]</scope>
    <source>
        <strain evidence="1 2">DSM 13688</strain>
    </source>
</reference>
<dbReference type="EMBL" id="JAHDYS010000004">
    <property type="protein sequence ID" value="MBT1071262.1"/>
    <property type="molecule type" value="Genomic_DNA"/>
</dbReference>
<sequence>MSSSGRYQSLEMVDQQHQALYDRFLSTSDPKEKPFLLRRLANLCQVKKFLLSNVNSATE</sequence>
<organism evidence="1 2">
    <name type="scientific">Pelotalea chapellei</name>
    <dbReference type="NCBI Taxonomy" id="44671"/>
    <lineage>
        <taxon>Bacteria</taxon>
        <taxon>Pseudomonadati</taxon>
        <taxon>Thermodesulfobacteriota</taxon>
        <taxon>Desulfuromonadia</taxon>
        <taxon>Geobacterales</taxon>
        <taxon>Geobacteraceae</taxon>
        <taxon>Pelotalea</taxon>
    </lineage>
</organism>
<gene>
    <name evidence="1" type="ORF">KJB30_05680</name>
</gene>
<protein>
    <submittedName>
        <fullName evidence="1">Uncharacterized protein</fullName>
    </submittedName>
</protein>
<dbReference type="Proteomes" id="UP000784128">
    <property type="component" value="Unassembled WGS sequence"/>
</dbReference>
<name>A0ABS5U6H6_9BACT</name>
<proteinExistence type="predicted"/>
<evidence type="ECO:0000313" key="1">
    <source>
        <dbReference type="EMBL" id="MBT1071262.1"/>
    </source>
</evidence>
<dbReference type="RefSeq" id="WP_214296975.1">
    <property type="nucleotide sequence ID" value="NZ_JAHDYS010000004.1"/>
</dbReference>